<dbReference type="PANTHER" id="PTHR33571">
    <property type="entry name" value="SSL8005 PROTEIN"/>
    <property type="match status" value="1"/>
</dbReference>
<keyword evidence="3" id="KW-0548">Nucleotidyltransferase</keyword>
<keyword evidence="10" id="KW-1185">Reference proteome</keyword>
<comment type="cofactor">
    <cofactor evidence="1">
        <name>Mg(2+)</name>
        <dbReference type="ChEBI" id="CHEBI:18420"/>
    </cofactor>
</comment>
<keyword evidence="7" id="KW-0460">Magnesium</keyword>
<keyword evidence="2" id="KW-0808">Transferase</keyword>
<name>A0A2T0WR72_9BACT</name>
<accession>A0A2T0WR72</accession>
<sequence>MIDLIADNKEKLTKLCEKYDIQSMYVFGSASTDQLYESSDVDILISFKEIPIERYTDNYFLLHEELERLFGRKVDLITERSLTNPYFIRSVEKTKQLLYAA</sequence>
<dbReference type="RefSeq" id="WP_106132958.1">
    <property type="nucleotide sequence ID" value="NZ_PVTR01000003.1"/>
</dbReference>
<evidence type="ECO:0000259" key="8">
    <source>
        <dbReference type="Pfam" id="PF18765"/>
    </source>
</evidence>
<evidence type="ECO:0000256" key="4">
    <source>
        <dbReference type="ARBA" id="ARBA00022723"/>
    </source>
</evidence>
<evidence type="ECO:0000256" key="1">
    <source>
        <dbReference type="ARBA" id="ARBA00001946"/>
    </source>
</evidence>
<protein>
    <recommendedName>
        <fullName evidence="8">Polymerase beta nucleotidyltransferase domain-containing protein</fullName>
    </recommendedName>
</protein>
<keyword evidence="6" id="KW-0067">ATP-binding</keyword>
<dbReference type="Gene3D" id="3.30.460.10">
    <property type="entry name" value="Beta Polymerase, domain 2"/>
    <property type="match status" value="1"/>
</dbReference>
<proteinExistence type="predicted"/>
<dbReference type="Proteomes" id="UP000238157">
    <property type="component" value="Unassembled WGS sequence"/>
</dbReference>
<dbReference type="AlphaFoldDB" id="A0A2T0WR72"/>
<dbReference type="InterPro" id="IPR041633">
    <property type="entry name" value="Polbeta"/>
</dbReference>
<evidence type="ECO:0000256" key="2">
    <source>
        <dbReference type="ARBA" id="ARBA00022679"/>
    </source>
</evidence>
<keyword evidence="4" id="KW-0479">Metal-binding</keyword>
<organism evidence="9 10">
    <name type="scientific">Mongoliibacter ruber</name>
    <dbReference type="NCBI Taxonomy" id="1750599"/>
    <lineage>
        <taxon>Bacteria</taxon>
        <taxon>Pseudomonadati</taxon>
        <taxon>Bacteroidota</taxon>
        <taxon>Cytophagia</taxon>
        <taxon>Cytophagales</taxon>
        <taxon>Cyclobacteriaceae</taxon>
        <taxon>Mongoliibacter</taxon>
    </lineage>
</organism>
<dbReference type="CDD" id="cd05403">
    <property type="entry name" value="NT_KNTase_like"/>
    <property type="match status" value="1"/>
</dbReference>
<dbReference type="OrthoDB" id="9793933at2"/>
<evidence type="ECO:0000313" key="10">
    <source>
        <dbReference type="Proteomes" id="UP000238157"/>
    </source>
</evidence>
<dbReference type="GO" id="GO:0005524">
    <property type="term" value="F:ATP binding"/>
    <property type="evidence" value="ECO:0007669"/>
    <property type="project" value="UniProtKB-KW"/>
</dbReference>
<dbReference type="GO" id="GO:0046872">
    <property type="term" value="F:metal ion binding"/>
    <property type="evidence" value="ECO:0007669"/>
    <property type="project" value="UniProtKB-KW"/>
</dbReference>
<dbReference type="SUPFAM" id="SSF81301">
    <property type="entry name" value="Nucleotidyltransferase"/>
    <property type="match status" value="1"/>
</dbReference>
<evidence type="ECO:0000256" key="6">
    <source>
        <dbReference type="ARBA" id="ARBA00022840"/>
    </source>
</evidence>
<evidence type="ECO:0000256" key="3">
    <source>
        <dbReference type="ARBA" id="ARBA00022695"/>
    </source>
</evidence>
<gene>
    <name evidence="9" type="ORF">CLW00_103312</name>
</gene>
<dbReference type="GO" id="GO:0016779">
    <property type="term" value="F:nucleotidyltransferase activity"/>
    <property type="evidence" value="ECO:0007669"/>
    <property type="project" value="UniProtKB-KW"/>
</dbReference>
<dbReference type="InterPro" id="IPR052038">
    <property type="entry name" value="Type-VII_TA_antitoxin"/>
</dbReference>
<evidence type="ECO:0000313" key="9">
    <source>
        <dbReference type="EMBL" id="PRY89190.1"/>
    </source>
</evidence>
<dbReference type="InterPro" id="IPR043519">
    <property type="entry name" value="NT_sf"/>
</dbReference>
<feature type="domain" description="Polymerase beta nucleotidyltransferase" evidence="8">
    <location>
        <begin position="10"/>
        <end position="99"/>
    </location>
</feature>
<comment type="caution">
    <text evidence="9">The sequence shown here is derived from an EMBL/GenBank/DDBJ whole genome shotgun (WGS) entry which is preliminary data.</text>
</comment>
<dbReference type="Pfam" id="PF18765">
    <property type="entry name" value="Polbeta"/>
    <property type="match status" value="1"/>
</dbReference>
<evidence type="ECO:0000256" key="5">
    <source>
        <dbReference type="ARBA" id="ARBA00022741"/>
    </source>
</evidence>
<keyword evidence="5" id="KW-0547">Nucleotide-binding</keyword>
<dbReference type="PANTHER" id="PTHR33571:SF12">
    <property type="entry name" value="BSL3053 PROTEIN"/>
    <property type="match status" value="1"/>
</dbReference>
<dbReference type="EMBL" id="PVTR01000003">
    <property type="protein sequence ID" value="PRY89190.1"/>
    <property type="molecule type" value="Genomic_DNA"/>
</dbReference>
<evidence type="ECO:0000256" key="7">
    <source>
        <dbReference type="ARBA" id="ARBA00022842"/>
    </source>
</evidence>
<reference evidence="9 10" key="1">
    <citation type="submission" date="2018-03" db="EMBL/GenBank/DDBJ databases">
        <title>Genomic Encyclopedia of Archaeal and Bacterial Type Strains, Phase II (KMG-II): from individual species to whole genera.</title>
        <authorList>
            <person name="Goeker M."/>
        </authorList>
    </citation>
    <scope>NUCLEOTIDE SEQUENCE [LARGE SCALE GENOMIC DNA]</scope>
    <source>
        <strain evidence="9 10">DSM 27929</strain>
    </source>
</reference>